<dbReference type="InParanoid" id="A0A0C2TPQ9"/>
<dbReference type="SUPFAM" id="SSF52540">
    <property type="entry name" value="P-loop containing nucleoside triphosphate hydrolases"/>
    <property type="match status" value="1"/>
</dbReference>
<dbReference type="PROSITE" id="PS00674">
    <property type="entry name" value="AAA"/>
    <property type="match status" value="1"/>
</dbReference>
<dbReference type="InterPro" id="IPR050747">
    <property type="entry name" value="Mitochondrial_chaperone_BCS1"/>
</dbReference>
<keyword evidence="17" id="KW-1185">Reference proteome</keyword>
<evidence type="ECO:0000256" key="3">
    <source>
        <dbReference type="ARBA" id="ARBA00022692"/>
    </source>
</evidence>
<keyword evidence="9" id="KW-0496">Mitochondrion</keyword>
<comment type="subcellular location">
    <subcellularLocation>
        <location evidence="1">Mitochondrion inner membrane</location>
        <topology evidence="1">Single-pass membrane protein</topology>
    </subcellularLocation>
</comment>
<evidence type="ECO:0000256" key="1">
    <source>
        <dbReference type="ARBA" id="ARBA00004434"/>
    </source>
</evidence>
<dbReference type="GO" id="GO:0005743">
    <property type="term" value="C:mitochondrial inner membrane"/>
    <property type="evidence" value="ECO:0007669"/>
    <property type="project" value="UniProtKB-SubCell"/>
</dbReference>
<dbReference type="InterPro" id="IPR003960">
    <property type="entry name" value="ATPase_AAA_CS"/>
</dbReference>
<feature type="region of interest" description="Disordered" evidence="13">
    <location>
        <begin position="545"/>
        <end position="579"/>
    </location>
</feature>
<dbReference type="InterPro" id="IPR057495">
    <property type="entry name" value="AAA_lid_BCS1"/>
</dbReference>
<protein>
    <recommendedName>
        <fullName evidence="18">P-loop containing nucleoside triphosphate hydrolase protein</fullName>
    </recommendedName>
</protein>
<dbReference type="SMART" id="SM00382">
    <property type="entry name" value="AAA"/>
    <property type="match status" value="1"/>
</dbReference>
<dbReference type="Pfam" id="PF00004">
    <property type="entry name" value="AAA"/>
    <property type="match status" value="1"/>
</dbReference>
<keyword evidence="4 12" id="KW-0547">Nucleotide-binding</keyword>
<keyword evidence="6" id="KW-0378">Hydrolase</keyword>
<evidence type="ECO:0000256" key="6">
    <source>
        <dbReference type="ARBA" id="ARBA00022801"/>
    </source>
</evidence>
<dbReference type="GO" id="GO:0016887">
    <property type="term" value="F:ATP hydrolysis activity"/>
    <property type="evidence" value="ECO:0007669"/>
    <property type="project" value="InterPro"/>
</dbReference>
<name>A0A0C2TPQ9_AMAMK</name>
<dbReference type="AlphaFoldDB" id="A0A0C2TPQ9"/>
<evidence type="ECO:0000256" key="4">
    <source>
        <dbReference type="ARBA" id="ARBA00022741"/>
    </source>
</evidence>
<evidence type="ECO:0000313" key="16">
    <source>
        <dbReference type="EMBL" id="KIL69209.1"/>
    </source>
</evidence>
<evidence type="ECO:0000256" key="2">
    <source>
        <dbReference type="ARBA" id="ARBA00007448"/>
    </source>
</evidence>
<dbReference type="EMBL" id="KN818226">
    <property type="protein sequence ID" value="KIL69209.1"/>
    <property type="molecule type" value="Genomic_DNA"/>
</dbReference>
<feature type="region of interest" description="Disordered" evidence="13">
    <location>
        <begin position="336"/>
        <end position="367"/>
    </location>
</feature>
<accession>A0A0C2TPQ9</accession>
<evidence type="ECO:0000256" key="10">
    <source>
        <dbReference type="ARBA" id="ARBA00023136"/>
    </source>
</evidence>
<evidence type="ECO:0000256" key="8">
    <source>
        <dbReference type="ARBA" id="ARBA00022989"/>
    </source>
</evidence>
<sequence length="579" mass="65106">MTGQVSLAPENGTTVQLGSAPSLTVPSDLSSFLALLFSFSALRDWMKLIIIGGILETFRRFFFAMYQWVDEAFFITITFTEDDESYEWMMHWLSKHPAWSEARNLTITTRTFGLNGRAVLVPGEQNNVQELASNKRRLAYMPSVSMSTVVWYKHHWMRTTRLEVEAQSYYRRREEQLQIRILSRSHDILNQLLLEAKKEYVAAKEDTISVLVSDSSNDWRHLANRPKRPLTSIILDPGVKDELIADAKEFLQSRSWYAARGIPFRRGYLLYGAPGSGKTSLIHTLAGELDLDIYVISLSRSGLDDTGLTELVSSLPERCIALMEDVDAALTQSITRELDASQDGEKENKVPAGATDRPEKQAPSSSLGKVSLSGLLNALDGISAQEGRILFATTNKYSSLDPALCRPGRMDVHIEFTLASKFQARELYKAFYMPDSEEDQNEIMKKQSETRDVSNEEKPVDDIKDLIDLSAPSDSDKVDHSLQSNEGSHIIGYLQKQRAPTISRKVLVTMADEFAEAIPERGVSMAALQGYLMMYKTRPSDAIRNANVWVERQTSDKKEREGSGKASTDATENTKQQRS</sequence>
<keyword evidence="7 12" id="KW-0067">ATP-binding</keyword>
<dbReference type="Gene3D" id="3.40.50.300">
    <property type="entry name" value="P-loop containing nucleotide triphosphate hydrolases"/>
    <property type="match status" value="1"/>
</dbReference>
<evidence type="ECO:0000256" key="12">
    <source>
        <dbReference type="RuleBase" id="RU003651"/>
    </source>
</evidence>
<dbReference type="InterPro" id="IPR003959">
    <property type="entry name" value="ATPase_AAA_core"/>
</dbReference>
<dbReference type="STRING" id="946122.A0A0C2TPQ9"/>
<evidence type="ECO:0000256" key="11">
    <source>
        <dbReference type="ARBA" id="ARBA00048778"/>
    </source>
</evidence>
<dbReference type="InterPro" id="IPR027417">
    <property type="entry name" value="P-loop_NTPase"/>
</dbReference>
<feature type="domain" description="BCS1 N-terminal" evidence="15">
    <location>
        <begin position="49"/>
        <end position="233"/>
    </location>
</feature>
<dbReference type="Pfam" id="PF25426">
    <property type="entry name" value="AAA_lid_BCS1"/>
    <property type="match status" value="1"/>
</dbReference>
<proteinExistence type="inferred from homology"/>
<feature type="compositionally biased region" description="Polar residues" evidence="13">
    <location>
        <begin position="565"/>
        <end position="579"/>
    </location>
</feature>
<keyword evidence="10" id="KW-0472">Membrane</keyword>
<evidence type="ECO:0000256" key="9">
    <source>
        <dbReference type="ARBA" id="ARBA00023128"/>
    </source>
</evidence>
<reference evidence="16 17" key="1">
    <citation type="submission" date="2014-04" db="EMBL/GenBank/DDBJ databases">
        <title>Evolutionary Origins and Diversification of the Mycorrhizal Mutualists.</title>
        <authorList>
            <consortium name="DOE Joint Genome Institute"/>
            <consortium name="Mycorrhizal Genomics Consortium"/>
            <person name="Kohler A."/>
            <person name="Kuo A."/>
            <person name="Nagy L.G."/>
            <person name="Floudas D."/>
            <person name="Copeland A."/>
            <person name="Barry K.W."/>
            <person name="Cichocki N."/>
            <person name="Veneault-Fourrey C."/>
            <person name="LaButti K."/>
            <person name="Lindquist E.A."/>
            <person name="Lipzen A."/>
            <person name="Lundell T."/>
            <person name="Morin E."/>
            <person name="Murat C."/>
            <person name="Riley R."/>
            <person name="Ohm R."/>
            <person name="Sun H."/>
            <person name="Tunlid A."/>
            <person name="Henrissat B."/>
            <person name="Grigoriev I.V."/>
            <person name="Hibbett D.S."/>
            <person name="Martin F."/>
        </authorList>
    </citation>
    <scope>NUCLEOTIDE SEQUENCE [LARGE SCALE GENOMIC DNA]</scope>
    <source>
        <strain evidence="16 17">Koide BX008</strain>
    </source>
</reference>
<comment type="catalytic activity">
    <reaction evidence="11">
        <text>ATP + H2O = ADP + phosphate + H(+)</text>
        <dbReference type="Rhea" id="RHEA:13065"/>
        <dbReference type="ChEBI" id="CHEBI:15377"/>
        <dbReference type="ChEBI" id="CHEBI:15378"/>
        <dbReference type="ChEBI" id="CHEBI:30616"/>
        <dbReference type="ChEBI" id="CHEBI:43474"/>
        <dbReference type="ChEBI" id="CHEBI:456216"/>
    </reaction>
    <physiologicalReaction direction="left-to-right" evidence="11">
        <dbReference type="Rhea" id="RHEA:13066"/>
    </physiologicalReaction>
</comment>
<gene>
    <name evidence="16" type="ORF">M378DRAFT_70182</name>
</gene>
<evidence type="ECO:0000259" key="15">
    <source>
        <dbReference type="SMART" id="SM01024"/>
    </source>
</evidence>
<dbReference type="Pfam" id="PF08740">
    <property type="entry name" value="BCS1_N"/>
    <property type="match status" value="1"/>
</dbReference>
<evidence type="ECO:0000256" key="7">
    <source>
        <dbReference type="ARBA" id="ARBA00022840"/>
    </source>
</evidence>
<keyword evidence="3" id="KW-0812">Transmembrane</keyword>
<keyword evidence="5" id="KW-0999">Mitochondrion inner membrane</keyword>
<evidence type="ECO:0000259" key="14">
    <source>
        <dbReference type="SMART" id="SM00382"/>
    </source>
</evidence>
<comment type="similarity">
    <text evidence="2">Belongs to the AAA ATPase family. BCS1 subfamily.</text>
</comment>
<dbReference type="GO" id="GO:0005524">
    <property type="term" value="F:ATP binding"/>
    <property type="evidence" value="ECO:0007669"/>
    <property type="project" value="UniProtKB-KW"/>
</dbReference>
<evidence type="ECO:0000256" key="5">
    <source>
        <dbReference type="ARBA" id="ARBA00022792"/>
    </source>
</evidence>
<dbReference type="PANTHER" id="PTHR23070">
    <property type="entry name" value="BCS1 AAA-TYPE ATPASE"/>
    <property type="match status" value="1"/>
</dbReference>
<evidence type="ECO:0000313" key="17">
    <source>
        <dbReference type="Proteomes" id="UP000054549"/>
    </source>
</evidence>
<dbReference type="HOGENOM" id="CLU_010189_3_2_1"/>
<feature type="compositionally biased region" description="Basic and acidic residues" evidence="13">
    <location>
        <begin position="553"/>
        <end position="563"/>
    </location>
</feature>
<dbReference type="Proteomes" id="UP000054549">
    <property type="component" value="Unassembled WGS sequence"/>
</dbReference>
<evidence type="ECO:0008006" key="18">
    <source>
        <dbReference type="Google" id="ProtNLM"/>
    </source>
</evidence>
<feature type="domain" description="AAA+ ATPase" evidence="14">
    <location>
        <begin position="264"/>
        <end position="420"/>
    </location>
</feature>
<keyword evidence="8" id="KW-1133">Transmembrane helix</keyword>
<evidence type="ECO:0000256" key="13">
    <source>
        <dbReference type="SAM" id="MobiDB-lite"/>
    </source>
</evidence>
<dbReference type="SMART" id="SM01024">
    <property type="entry name" value="BCS1_N"/>
    <property type="match status" value="1"/>
</dbReference>
<dbReference type="OrthoDB" id="10251412at2759"/>
<feature type="compositionally biased region" description="Basic and acidic residues" evidence="13">
    <location>
        <begin position="336"/>
        <end position="349"/>
    </location>
</feature>
<dbReference type="InterPro" id="IPR003593">
    <property type="entry name" value="AAA+_ATPase"/>
</dbReference>
<organism evidence="16 17">
    <name type="scientific">Amanita muscaria (strain Koide BX008)</name>
    <dbReference type="NCBI Taxonomy" id="946122"/>
    <lineage>
        <taxon>Eukaryota</taxon>
        <taxon>Fungi</taxon>
        <taxon>Dikarya</taxon>
        <taxon>Basidiomycota</taxon>
        <taxon>Agaricomycotina</taxon>
        <taxon>Agaricomycetes</taxon>
        <taxon>Agaricomycetidae</taxon>
        <taxon>Agaricales</taxon>
        <taxon>Pluteineae</taxon>
        <taxon>Amanitaceae</taxon>
        <taxon>Amanita</taxon>
    </lineage>
</organism>
<dbReference type="InterPro" id="IPR014851">
    <property type="entry name" value="BCS1_N"/>
</dbReference>